<name>A0A564YGT6_HYMDI</name>
<dbReference type="AlphaFoldDB" id="A0A564YGT6"/>
<accession>A0A564YGT6</accession>
<dbReference type="Gene3D" id="3.40.1000.10">
    <property type="entry name" value="Mog1/PsbP, alpha/beta/alpha sandwich"/>
    <property type="match status" value="1"/>
</dbReference>
<proteinExistence type="inferred from homology"/>
<dbReference type="GO" id="GO:0044325">
    <property type="term" value="F:transmembrane transporter binding"/>
    <property type="evidence" value="ECO:0007669"/>
    <property type="project" value="TreeGrafter"/>
</dbReference>
<evidence type="ECO:0000256" key="3">
    <source>
        <dbReference type="ARBA" id="ARBA00022927"/>
    </source>
</evidence>
<dbReference type="PANTHER" id="PTHR15837">
    <property type="entry name" value="RAN GUANINE NUCLEOTIDE RELEASE FACTOR"/>
    <property type="match status" value="1"/>
</dbReference>
<evidence type="ECO:0008006" key="6">
    <source>
        <dbReference type="Google" id="ProtNLM"/>
    </source>
</evidence>
<organism evidence="4 5">
    <name type="scientific">Hymenolepis diminuta</name>
    <name type="common">Rat tapeworm</name>
    <dbReference type="NCBI Taxonomy" id="6216"/>
    <lineage>
        <taxon>Eukaryota</taxon>
        <taxon>Metazoa</taxon>
        <taxon>Spiralia</taxon>
        <taxon>Lophotrochozoa</taxon>
        <taxon>Platyhelminthes</taxon>
        <taxon>Cestoda</taxon>
        <taxon>Eucestoda</taxon>
        <taxon>Cyclophyllidea</taxon>
        <taxon>Hymenolepididae</taxon>
        <taxon>Hymenolepis</taxon>
    </lineage>
</organism>
<evidence type="ECO:0000256" key="1">
    <source>
        <dbReference type="ARBA" id="ARBA00010307"/>
    </source>
</evidence>
<keyword evidence="2" id="KW-0813">Transport</keyword>
<dbReference type="Proteomes" id="UP000321570">
    <property type="component" value="Unassembled WGS sequence"/>
</dbReference>
<comment type="similarity">
    <text evidence="1">Belongs to the MOG1 family.</text>
</comment>
<protein>
    <recommendedName>
        <fullName evidence="6">Ran guanine nucleotide release factor</fullName>
    </recommendedName>
</protein>
<dbReference type="GO" id="GO:0031267">
    <property type="term" value="F:small GTPase binding"/>
    <property type="evidence" value="ECO:0007669"/>
    <property type="project" value="TreeGrafter"/>
</dbReference>
<dbReference type="Pfam" id="PF04603">
    <property type="entry name" value="Mog1"/>
    <property type="match status" value="1"/>
</dbReference>
<dbReference type="InterPro" id="IPR016123">
    <property type="entry name" value="Mog1/PsbP_a/b/a-sand"/>
</dbReference>
<reference evidence="4 5" key="1">
    <citation type="submission" date="2019-07" db="EMBL/GenBank/DDBJ databases">
        <authorList>
            <person name="Jastrzebski P J."/>
            <person name="Paukszto L."/>
            <person name="Jastrzebski P J."/>
        </authorList>
    </citation>
    <scope>NUCLEOTIDE SEQUENCE [LARGE SCALE GENOMIC DNA]</scope>
    <source>
        <strain evidence="4 5">WMS-il1</strain>
    </source>
</reference>
<sequence length="180" mass="19751">MAALNGLTQKSLYGGALQIHLPSPAFDVSNFRQVPDNQEIFVNPANNQSIIVDILESLPESDLVEAVKLHFQEIAECNSAIETIVESVEIQNIPDSPPAVLLRGKQKAGKFNREESDIVAISIMLYRFTQFTSDILVCFNDPILCQENVGDTSAGARWSENDVITCLSSLKLLDPSIFGN</sequence>
<dbReference type="GO" id="GO:0005634">
    <property type="term" value="C:nucleus"/>
    <property type="evidence" value="ECO:0007669"/>
    <property type="project" value="TreeGrafter"/>
</dbReference>
<dbReference type="GO" id="GO:0042391">
    <property type="term" value="P:regulation of membrane potential"/>
    <property type="evidence" value="ECO:0007669"/>
    <property type="project" value="TreeGrafter"/>
</dbReference>
<dbReference type="GO" id="GO:0017080">
    <property type="term" value="F:sodium channel regulator activity"/>
    <property type="evidence" value="ECO:0007669"/>
    <property type="project" value="TreeGrafter"/>
</dbReference>
<dbReference type="PANTHER" id="PTHR15837:SF0">
    <property type="entry name" value="RAN GUANINE NUCLEOTIDE RELEASE FACTOR"/>
    <property type="match status" value="1"/>
</dbReference>
<dbReference type="GO" id="GO:0006606">
    <property type="term" value="P:protein import into nucleus"/>
    <property type="evidence" value="ECO:0007669"/>
    <property type="project" value="TreeGrafter"/>
</dbReference>
<keyword evidence="5" id="KW-1185">Reference proteome</keyword>
<evidence type="ECO:0000313" key="4">
    <source>
        <dbReference type="EMBL" id="VUZ46149.1"/>
    </source>
</evidence>
<dbReference type="InterPro" id="IPR007681">
    <property type="entry name" value="Mog1"/>
</dbReference>
<evidence type="ECO:0000313" key="5">
    <source>
        <dbReference type="Proteomes" id="UP000321570"/>
    </source>
</evidence>
<evidence type="ECO:0000256" key="2">
    <source>
        <dbReference type="ARBA" id="ARBA00022448"/>
    </source>
</evidence>
<gene>
    <name evidence="4" type="ORF">WMSIL1_LOCUS6004</name>
</gene>
<dbReference type="GO" id="GO:0005085">
    <property type="term" value="F:guanyl-nucleotide exchange factor activity"/>
    <property type="evidence" value="ECO:0007669"/>
    <property type="project" value="TreeGrafter"/>
</dbReference>
<dbReference type="EMBL" id="CABIJS010000210">
    <property type="protein sequence ID" value="VUZ46149.1"/>
    <property type="molecule type" value="Genomic_DNA"/>
</dbReference>
<dbReference type="SUPFAM" id="SSF55724">
    <property type="entry name" value="Mog1p/PsbP-like"/>
    <property type="match status" value="1"/>
</dbReference>
<keyword evidence="3" id="KW-0653">Protein transport</keyword>